<evidence type="ECO:0000313" key="2">
    <source>
        <dbReference type="Proteomes" id="UP000198318"/>
    </source>
</evidence>
<sequence>MSDPLEGLDGIDWAGLDHAYGSAEDVPGLLRTLRSPDQEERHGAFGELFTNIYHQGSRYTASAAAVPFLLALAADPGTPDRAYPLYLATALAIGFDEAHLPAGVAIADWRDAVARMAAADPEAEERRLDAWVAGAADDHERRDREFDRKMYDFDHARRAAEAELAAYDAVRAGLPTVHALLTEADDGVRATAAYTVGWFPEESAASLAVLGPLLDSERHPEVAMSALISTGLLGGRDLLPLIRERLAGDEPGPRWAAAVALARLGETGPRVLAELTACCVSPPEAETDFLSGDLSLLSHMTLAALDDPPAEAVDAVLEGLARTSDNRSFPVAEVALKMVFGTPVRPLPPFADLTAVQQRAVRTIAELPSDSWRWGNLLGILGTWGVPADHDECRRYAGLA</sequence>
<dbReference type="OrthoDB" id="292843at2"/>
<dbReference type="EMBL" id="FZOR01000012">
    <property type="protein sequence ID" value="SNS94221.1"/>
    <property type="molecule type" value="Genomic_DNA"/>
</dbReference>
<dbReference type="Pfam" id="PF13646">
    <property type="entry name" value="HEAT_2"/>
    <property type="match status" value="1"/>
</dbReference>
<dbReference type="InterPro" id="IPR016024">
    <property type="entry name" value="ARM-type_fold"/>
</dbReference>
<protein>
    <submittedName>
        <fullName evidence="1">HEAT repeat-containing protein</fullName>
    </submittedName>
</protein>
<dbReference type="SUPFAM" id="SSF48371">
    <property type="entry name" value="ARM repeat"/>
    <property type="match status" value="1"/>
</dbReference>
<organism evidence="1 2">
    <name type="scientific">Actinomadura meyerae</name>
    <dbReference type="NCBI Taxonomy" id="240840"/>
    <lineage>
        <taxon>Bacteria</taxon>
        <taxon>Bacillati</taxon>
        <taxon>Actinomycetota</taxon>
        <taxon>Actinomycetes</taxon>
        <taxon>Streptosporangiales</taxon>
        <taxon>Thermomonosporaceae</taxon>
        <taxon>Actinomadura</taxon>
    </lineage>
</organism>
<dbReference type="AlphaFoldDB" id="A0A239IL07"/>
<dbReference type="RefSeq" id="WP_089326664.1">
    <property type="nucleotide sequence ID" value="NZ_FZOR01000012.1"/>
</dbReference>
<evidence type="ECO:0000313" key="1">
    <source>
        <dbReference type="EMBL" id="SNS94221.1"/>
    </source>
</evidence>
<keyword evidence="2" id="KW-1185">Reference proteome</keyword>
<dbReference type="Proteomes" id="UP000198318">
    <property type="component" value="Unassembled WGS sequence"/>
</dbReference>
<dbReference type="Gene3D" id="1.25.10.10">
    <property type="entry name" value="Leucine-rich Repeat Variant"/>
    <property type="match status" value="1"/>
</dbReference>
<dbReference type="InterPro" id="IPR011989">
    <property type="entry name" value="ARM-like"/>
</dbReference>
<gene>
    <name evidence="1" type="ORF">SAMN05443665_1012181</name>
</gene>
<reference evidence="1 2" key="1">
    <citation type="submission" date="2017-06" db="EMBL/GenBank/DDBJ databases">
        <authorList>
            <person name="Kim H.J."/>
            <person name="Triplett B.A."/>
        </authorList>
    </citation>
    <scope>NUCLEOTIDE SEQUENCE [LARGE SCALE GENOMIC DNA]</scope>
    <source>
        <strain evidence="1 2">DSM 44715</strain>
    </source>
</reference>
<proteinExistence type="predicted"/>
<name>A0A239IL07_9ACTN</name>
<accession>A0A239IL07</accession>